<feature type="domain" description="C2H2-type" evidence="11">
    <location>
        <begin position="284"/>
        <end position="313"/>
    </location>
</feature>
<dbReference type="InterPro" id="IPR036236">
    <property type="entry name" value="Znf_C2H2_sf"/>
</dbReference>
<comment type="caution">
    <text evidence="12">The sequence shown here is derived from an EMBL/GenBank/DDBJ whole genome shotgun (WGS) entry which is preliminary data.</text>
</comment>
<evidence type="ECO:0000256" key="9">
    <source>
        <dbReference type="ARBA" id="ARBA00023242"/>
    </source>
</evidence>
<keyword evidence="5" id="KW-0862">Zinc</keyword>
<dbReference type="FunFam" id="3.30.160.60:FF:000071">
    <property type="entry name" value="Putative zinc finger protein 143"/>
    <property type="match status" value="1"/>
</dbReference>
<reference evidence="12 13" key="1">
    <citation type="submission" date="2018-10" db="EMBL/GenBank/DDBJ databases">
        <title>Genome assembly for a Yunnan-Guizhou Plateau 3E fish, Anabarilius grahami (Regan), and its evolutionary and genetic applications.</title>
        <authorList>
            <person name="Jiang W."/>
        </authorList>
    </citation>
    <scope>NUCLEOTIDE SEQUENCE [LARGE SCALE GENOMIC DNA]</scope>
    <source>
        <strain evidence="12">AG-KIZ</strain>
        <tissue evidence="12">Muscle</tissue>
    </source>
</reference>
<evidence type="ECO:0000256" key="7">
    <source>
        <dbReference type="ARBA" id="ARBA00023125"/>
    </source>
</evidence>
<keyword evidence="2" id="KW-0479">Metal-binding</keyword>
<evidence type="ECO:0000256" key="1">
    <source>
        <dbReference type="ARBA" id="ARBA00004123"/>
    </source>
</evidence>
<feature type="domain" description="C2H2-type" evidence="11">
    <location>
        <begin position="314"/>
        <end position="343"/>
    </location>
</feature>
<evidence type="ECO:0000256" key="8">
    <source>
        <dbReference type="ARBA" id="ARBA00023163"/>
    </source>
</evidence>
<dbReference type="FunFam" id="3.30.160.60:FF:000072">
    <property type="entry name" value="zinc finger protein 143 isoform X1"/>
    <property type="match status" value="1"/>
</dbReference>
<dbReference type="PROSITE" id="PS00028">
    <property type="entry name" value="ZINC_FINGER_C2H2_1"/>
    <property type="match status" value="7"/>
</dbReference>
<dbReference type="PROSITE" id="PS50157">
    <property type="entry name" value="ZINC_FINGER_C2H2_2"/>
    <property type="match status" value="7"/>
</dbReference>
<dbReference type="Gene3D" id="3.30.160.60">
    <property type="entry name" value="Classic Zinc Finger"/>
    <property type="match status" value="7"/>
</dbReference>
<dbReference type="GO" id="GO:0003677">
    <property type="term" value="F:DNA binding"/>
    <property type="evidence" value="ECO:0007669"/>
    <property type="project" value="UniProtKB-KW"/>
</dbReference>
<dbReference type="FunFam" id="3.30.160.60:FF:000060">
    <property type="entry name" value="zinc finger protein 436"/>
    <property type="match status" value="1"/>
</dbReference>
<keyword evidence="7" id="KW-0238">DNA-binding</keyword>
<dbReference type="InterPro" id="IPR013087">
    <property type="entry name" value="Znf_C2H2_type"/>
</dbReference>
<organism evidence="12 13">
    <name type="scientific">Anabarilius grahami</name>
    <name type="common">Kanglang fish</name>
    <name type="synonym">Barilius grahami</name>
    <dbReference type="NCBI Taxonomy" id="495550"/>
    <lineage>
        <taxon>Eukaryota</taxon>
        <taxon>Metazoa</taxon>
        <taxon>Chordata</taxon>
        <taxon>Craniata</taxon>
        <taxon>Vertebrata</taxon>
        <taxon>Euteleostomi</taxon>
        <taxon>Actinopterygii</taxon>
        <taxon>Neopterygii</taxon>
        <taxon>Teleostei</taxon>
        <taxon>Ostariophysi</taxon>
        <taxon>Cypriniformes</taxon>
        <taxon>Xenocyprididae</taxon>
        <taxon>Xenocypridinae</taxon>
        <taxon>Xenocypridinae incertae sedis</taxon>
        <taxon>Anabarilius</taxon>
    </lineage>
</organism>
<keyword evidence="3" id="KW-0677">Repeat</keyword>
<feature type="domain" description="C2H2-type" evidence="11">
    <location>
        <begin position="194"/>
        <end position="223"/>
    </location>
</feature>
<keyword evidence="4 10" id="KW-0863">Zinc-finger</keyword>
<gene>
    <name evidence="12" type="ORF">DPX16_0977</name>
</gene>
<evidence type="ECO:0000313" key="12">
    <source>
        <dbReference type="EMBL" id="ROL43518.1"/>
    </source>
</evidence>
<evidence type="ECO:0000256" key="4">
    <source>
        <dbReference type="ARBA" id="ARBA00022771"/>
    </source>
</evidence>
<dbReference type="Proteomes" id="UP000281406">
    <property type="component" value="Unassembled WGS sequence"/>
</dbReference>
<evidence type="ECO:0000256" key="2">
    <source>
        <dbReference type="ARBA" id="ARBA00022723"/>
    </source>
</evidence>
<evidence type="ECO:0000259" key="11">
    <source>
        <dbReference type="PROSITE" id="PS50157"/>
    </source>
</evidence>
<feature type="domain" description="C2H2-type" evidence="11">
    <location>
        <begin position="254"/>
        <end position="283"/>
    </location>
</feature>
<dbReference type="PANTHER" id="PTHR23235">
    <property type="entry name" value="KRUEPPEL-LIKE TRANSCRIPTION FACTOR"/>
    <property type="match status" value="1"/>
</dbReference>
<dbReference type="SMART" id="SM00355">
    <property type="entry name" value="ZnF_C2H2"/>
    <property type="match status" value="7"/>
</dbReference>
<dbReference type="Pfam" id="PF00096">
    <property type="entry name" value="zf-C2H2"/>
    <property type="match status" value="5"/>
</dbReference>
<comment type="subcellular location">
    <subcellularLocation>
        <location evidence="1">Nucleus</location>
    </subcellularLocation>
</comment>
<dbReference type="OrthoDB" id="6077919at2759"/>
<feature type="domain" description="C2H2-type" evidence="11">
    <location>
        <begin position="164"/>
        <end position="193"/>
    </location>
</feature>
<sequence>MEGLGLQAVALSDGSTAFIQQTISDGSLVEGNTIQLEDGTTAFIQHVTVQQKESLAFEDGQAVQLEDGSTAFIHHTPKEGFDPGAVEAVQLEDGSTAYIHHQMNTDADAVCTLENYTTKLTGSEVEVDENVENTNGAEQTSIQLMFEGKVWSSSKVQQVGEKSFRCGHTGCGRFYTTAHHLKVHERSHTGDRPYRCEVPSCGKAFATGYGLKSHLRTHTGEKPYKCPEDMCYKAFKTSGDLQKHVRTHTGEKPFKCPFEGCGRSFTTSNIRKVHTRTHTGERPYLCPEPSCGRAFASATNYKNHMRIHTGEKPYLCTVPGCGKSFTEYSSLYKHHVVHTHCKPYTCSHCGKTYRQTSTLAMHKRTAHGDFDTAEDDFCRTFWRSLQRMVSCVDAEVFQASPQGTEQNERDAEVTMETDDIISSHLQVLGTAVTMVTQDGTTITVPAHQGCTGQQVTMVTDGKELQPVGIMGWTVLHGYQSSSHSPISAFVLQVAIVTSDDIMTEGSSSPYQQVALLATENGTQIAVQVSTKHGLLQFAFLYLTLNVHQWDRCLTALKLLLLRHMAVLASYRKLSQTKSQMHT</sequence>
<name>A0A3N0YCM3_ANAGA</name>
<feature type="domain" description="C2H2-type" evidence="11">
    <location>
        <begin position="224"/>
        <end position="253"/>
    </location>
</feature>
<keyword evidence="8" id="KW-0804">Transcription</keyword>
<feature type="domain" description="C2H2-type" evidence="11">
    <location>
        <begin position="344"/>
        <end position="367"/>
    </location>
</feature>
<dbReference type="GO" id="GO:0008270">
    <property type="term" value="F:zinc ion binding"/>
    <property type="evidence" value="ECO:0007669"/>
    <property type="project" value="UniProtKB-KW"/>
</dbReference>
<dbReference type="FunFam" id="3.30.160.60:FF:000125">
    <property type="entry name" value="Putative zinc finger protein 143"/>
    <property type="match status" value="3"/>
</dbReference>
<accession>A0A3N0YCM3</accession>
<protein>
    <submittedName>
        <fullName evidence="12">Zinc finger protein 76</fullName>
    </submittedName>
</protein>
<evidence type="ECO:0000256" key="5">
    <source>
        <dbReference type="ARBA" id="ARBA00022833"/>
    </source>
</evidence>
<keyword evidence="9" id="KW-0539">Nucleus</keyword>
<keyword evidence="13" id="KW-1185">Reference proteome</keyword>
<dbReference type="SUPFAM" id="SSF57667">
    <property type="entry name" value="beta-beta-alpha zinc fingers"/>
    <property type="match status" value="4"/>
</dbReference>
<keyword evidence="6" id="KW-0805">Transcription regulation</keyword>
<dbReference type="EMBL" id="RJVU01048094">
    <property type="protein sequence ID" value="ROL43518.1"/>
    <property type="molecule type" value="Genomic_DNA"/>
</dbReference>
<proteinExistence type="predicted"/>
<evidence type="ECO:0000313" key="13">
    <source>
        <dbReference type="Proteomes" id="UP000281406"/>
    </source>
</evidence>
<evidence type="ECO:0000256" key="6">
    <source>
        <dbReference type="ARBA" id="ARBA00023015"/>
    </source>
</evidence>
<evidence type="ECO:0000256" key="3">
    <source>
        <dbReference type="ARBA" id="ARBA00022737"/>
    </source>
</evidence>
<evidence type="ECO:0000256" key="10">
    <source>
        <dbReference type="PROSITE-ProRule" id="PRU00042"/>
    </source>
</evidence>
<dbReference type="GO" id="GO:0005634">
    <property type="term" value="C:nucleus"/>
    <property type="evidence" value="ECO:0007669"/>
    <property type="project" value="UniProtKB-SubCell"/>
</dbReference>
<dbReference type="FunFam" id="3.30.160.60:FF:000236">
    <property type="entry name" value="zinc finger protein 143 isoform X1"/>
    <property type="match status" value="1"/>
</dbReference>
<dbReference type="AlphaFoldDB" id="A0A3N0YCM3"/>